<organism evidence="2 3">
    <name type="scientific">Streptomyces blastmyceticus</name>
    <dbReference type="NCBI Taxonomy" id="68180"/>
    <lineage>
        <taxon>Bacteria</taxon>
        <taxon>Bacillati</taxon>
        <taxon>Actinomycetota</taxon>
        <taxon>Actinomycetes</taxon>
        <taxon>Kitasatosporales</taxon>
        <taxon>Streptomycetaceae</taxon>
        <taxon>Streptomyces</taxon>
    </lineage>
</organism>
<dbReference type="SMART" id="SM00530">
    <property type="entry name" value="HTH_XRE"/>
    <property type="match status" value="1"/>
</dbReference>
<dbReference type="InterPro" id="IPR010982">
    <property type="entry name" value="Lambda_DNA-bd_dom_sf"/>
</dbReference>
<keyword evidence="3" id="KW-1185">Reference proteome</keyword>
<proteinExistence type="predicted"/>
<dbReference type="SUPFAM" id="SSF47413">
    <property type="entry name" value="lambda repressor-like DNA-binding domains"/>
    <property type="match status" value="1"/>
</dbReference>
<evidence type="ECO:0000313" key="2">
    <source>
        <dbReference type="EMBL" id="GAA0347098.1"/>
    </source>
</evidence>
<dbReference type="EMBL" id="BAAABW010000013">
    <property type="protein sequence ID" value="GAA0347098.1"/>
    <property type="molecule type" value="Genomic_DNA"/>
</dbReference>
<dbReference type="Proteomes" id="UP001500063">
    <property type="component" value="Unassembled WGS sequence"/>
</dbReference>
<name>A0ABN0WUU5_9ACTN</name>
<reference evidence="2 3" key="1">
    <citation type="journal article" date="2019" name="Int. J. Syst. Evol. Microbiol.">
        <title>The Global Catalogue of Microorganisms (GCM) 10K type strain sequencing project: providing services to taxonomists for standard genome sequencing and annotation.</title>
        <authorList>
            <consortium name="The Broad Institute Genomics Platform"/>
            <consortium name="The Broad Institute Genome Sequencing Center for Infectious Disease"/>
            <person name="Wu L."/>
            <person name="Ma J."/>
        </authorList>
    </citation>
    <scope>NUCLEOTIDE SEQUENCE [LARGE SCALE GENOMIC DNA]</scope>
    <source>
        <strain evidence="2 3">JCM 4565</strain>
    </source>
</reference>
<evidence type="ECO:0000259" key="1">
    <source>
        <dbReference type="PROSITE" id="PS50943"/>
    </source>
</evidence>
<dbReference type="Gene3D" id="1.10.260.40">
    <property type="entry name" value="lambda repressor-like DNA-binding domains"/>
    <property type="match status" value="1"/>
</dbReference>
<sequence>MPPRAAPTARQQRLGAELRKMREHAGMSAPLAAEQLRTNRTGISNIEAGRFGVSAERVRAFARIYEIADEAYIDALARMAEERGKGWWEEYRGAVSVGALDVAELEYHALRLRTVQILHMPGLLQTEDYAKAVLSTATPAPIPADLRRRLSYRMRRRDILDKADPPVCTFLIHEAAMRVEFGGAKVACRQLEHVMEASERENITVRAIPFSAGGFPSAGLSTVYASGPVSRLDTVHLDVAHGSALLDAETHLANYRSILDRTEELSLSPGKTRDLMRGIAQKL</sequence>
<accession>A0ABN0WUU5</accession>
<gene>
    <name evidence="2" type="ORF">GCM10010319_24550</name>
</gene>
<dbReference type="PROSITE" id="PS50943">
    <property type="entry name" value="HTH_CROC1"/>
    <property type="match status" value="1"/>
</dbReference>
<evidence type="ECO:0000313" key="3">
    <source>
        <dbReference type="Proteomes" id="UP001500063"/>
    </source>
</evidence>
<dbReference type="InterPro" id="IPR001387">
    <property type="entry name" value="Cro/C1-type_HTH"/>
</dbReference>
<feature type="domain" description="HTH cro/C1-type" evidence="1">
    <location>
        <begin position="18"/>
        <end position="73"/>
    </location>
</feature>
<protein>
    <submittedName>
        <fullName evidence="2">Helix-turn-helix transcriptional regulator</fullName>
    </submittedName>
</protein>
<dbReference type="Pfam" id="PF19054">
    <property type="entry name" value="DUF5753"/>
    <property type="match status" value="1"/>
</dbReference>
<dbReference type="RefSeq" id="WP_344117793.1">
    <property type="nucleotide sequence ID" value="NZ_BAAABW010000013.1"/>
</dbReference>
<comment type="caution">
    <text evidence="2">The sequence shown here is derived from an EMBL/GenBank/DDBJ whole genome shotgun (WGS) entry which is preliminary data.</text>
</comment>
<dbReference type="CDD" id="cd00093">
    <property type="entry name" value="HTH_XRE"/>
    <property type="match status" value="1"/>
</dbReference>
<dbReference type="Pfam" id="PF13560">
    <property type="entry name" value="HTH_31"/>
    <property type="match status" value="1"/>
</dbReference>
<dbReference type="InterPro" id="IPR043917">
    <property type="entry name" value="DUF5753"/>
</dbReference>